<evidence type="ECO:0000313" key="2">
    <source>
        <dbReference type="EMBL" id="CAF4257017.1"/>
    </source>
</evidence>
<accession>A0A820F166</accession>
<feature type="region of interest" description="Disordered" evidence="1">
    <location>
        <begin position="1"/>
        <end position="40"/>
    </location>
</feature>
<feature type="non-terminal residue" evidence="2">
    <location>
        <position position="40"/>
    </location>
</feature>
<gene>
    <name evidence="2" type="ORF">UXM345_LOCUS31061</name>
</gene>
<comment type="caution">
    <text evidence="2">The sequence shown here is derived from an EMBL/GenBank/DDBJ whole genome shotgun (WGS) entry which is preliminary data.</text>
</comment>
<evidence type="ECO:0000256" key="1">
    <source>
        <dbReference type="SAM" id="MobiDB-lite"/>
    </source>
</evidence>
<evidence type="ECO:0000313" key="3">
    <source>
        <dbReference type="Proteomes" id="UP000663842"/>
    </source>
</evidence>
<reference evidence="2" key="1">
    <citation type="submission" date="2021-02" db="EMBL/GenBank/DDBJ databases">
        <authorList>
            <person name="Nowell W R."/>
        </authorList>
    </citation>
    <scope>NUCLEOTIDE SEQUENCE</scope>
</reference>
<dbReference type="EMBL" id="CAJOBF010008508">
    <property type="protein sequence ID" value="CAF4257017.1"/>
    <property type="molecule type" value="Genomic_DNA"/>
</dbReference>
<sequence>MGFSRGKRGHGALLKPWKNDPGHFAFPSKTGNLPKDVWNP</sequence>
<dbReference type="Proteomes" id="UP000663842">
    <property type="component" value="Unassembled WGS sequence"/>
</dbReference>
<dbReference type="AlphaFoldDB" id="A0A820F166"/>
<proteinExistence type="predicted"/>
<name>A0A820F166_9BILA</name>
<organism evidence="2 3">
    <name type="scientific">Rotaria magnacalcarata</name>
    <dbReference type="NCBI Taxonomy" id="392030"/>
    <lineage>
        <taxon>Eukaryota</taxon>
        <taxon>Metazoa</taxon>
        <taxon>Spiralia</taxon>
        <taxon>Gnathifera</taxon>
        <taxon>Rotifera</taxon>
        <taxon>Eurotatoria</taxon>
        <taxon>Bdelloidea</taxon>
        <taxon>Philodinida</taxon>
        <taxon>Philodinidae</taxon>
        <taxon>Rotaria</taxon>
    </lineage>
</organism>
<protein>
    <submittedName>
        <fullName evidence="2">Uncharacterized protein</fullName>
    </submittedName>
</protein>
<feature type="compositionally biased region" description="Basic residues" evidence="1">
    <location>
        <begin position="1"/>
        <end position="10"/>
    </location>
</feature>